<dbReference type="GO" id="GO:0006508">
    <property type="term" value="P:proteolysis"/>
    <property type="evidence" value="ECO:0007669"/>
    <property type="project" value="UniProtKB-KW"/>
</dbReference>
<sequence length="660" mass="74715">MRRRDKCLKIGIPLIVVSLVIAVSLILAIKLSQKANPEAKVHLNKESKPPGKLFGFDDIFNGKYSYLSYSVRWMSDNEYLRNSRGNLTVTNLSRNTTRVFPVSQDIMQKYNVSSYWMSPDEKWVLMASNRRQVTYLNAILPSKESSRAISTFRVQPPNPAKQIQLALWANKGTSIGMVQDNDIYWLDKVGGRLHTITNSGKENELFNEDVTHSNSAMWFSPDGHYLVFVQSNDTHVKWFPYMWYGKDSAFYTKVKRIAYPKPGSPNPVVTIKIVDLQNLPANVTDTPNSKVLLPPAEFRAVEHYYTNVAWASNSSVMIWWLNRVQNKSIASICKVTSAICTENQNLQVKNGWVDIKSYLPPSPMFAHDGSYYLTLAPSPQGEHGDFIHLAKVKVPSSSDKDTTFLTKGTWEVNRILAYIQSSETSPRESHIYSLNVKSQIKVCLSCDLPWAKNGDCKFFTASFSPGASWYVLNCHGPKVPRFTLHKSSSTTWYNELQMNKGLQKKLSELAAPKRRNFVIPAGEYGRKGIVGRLYGGPGSQKSFGGFLTTYVLSKNTDSAYTERYMGLPDDNPNGYKDTSLLSRAANFSNVDFLIIHGSGDDNVHYQHTAQMVKALTEAEVKFRVQYYTDKAHGINGLHTRRHLFRLMTNFLVRSLRLTHS</sequence>
<dbReference type="InterPro" id="IPR029058">
    <property type="entry name" value="AB_hydrolase_fold"/>
</dbReference>
<evidence type="ECO:0000313" key="15">
    <source>
        <dbReference type="EMBL" id="KAK2551747.1"/>
    </source>
</evidence>
<evidence type="ECO:0000256" key="8">
    <source>
        <dbReference type="ARBA" id="ARBA00022989"/>
    </source>
</evidence>
<accession>A0AAD9UW02</accession>
<keyword evidence="6" id="KW-0720">Serine protease</keyword>
<dbReference type="InterPro" id="IPR001375">
    <property type="entry name" value="Peptidase_S9_cat"/>
</dbReference>
<keyword evidence="7" id="KW-0735">Signal-anchor</keyword>
<evidence type="ECO:0000256" key="4">
    <source>
        <dbReference type="ARBA" id="ARBA00022692"/>
    </source>
</evidence>
<dbReference type="InterPro" id="IPR050278">
    <property type="entry name" value="Serine_Prot_S9B/DPPIV"/>
</dbReference>
<evidence type="ECO:0000256" key="10">
    <source>
        <dbReference type="ARBA" id="ARBA00023180"/>
    </source>
</evidence>
<dbReference type="Pfam" id="PF00930">
    <property type="entry name" value="DPPIV_N"/>
    <property type="match status" value="1"/>
</dbReference>
<keyword evidence="2" id="KW-0031">Aminopeptidase</keyword>
<dbReference type="GO" id="GO:0008239">
    <property type="term" value="F:dipeptidyl-peptidase activity"/>
    <property type="evidence" value="ECO:0007669"/>
    <property type="project" value="TreeGrafter"/>
</dbReference>
<evidence type="ECO:0000259" key="13">
    <source>
        <dbReference type="Pfam" id="PF00326"/>
    </source>
</evidence>
<proteinExistence type="predicted"/>
<evidence type="ECO:0000256" key="12">
    <source>
        <dbReference type="SAM" id="Phobius"/>
    </source>
</evidence>
<dbReference type="Gene3D" id="2.140.10.30">
    <property type="entry name" value="Dipeptidylpeptidase IV, N-terminal domain"/>
    <property type="match status" value="1"/>
</dbReference>
<feature type="transmembrane region" description="Helical" evidence="12">
    <location>
        <begin position="12"/>
        <end position="31"/>
    </location>
</feature>
<keyword evidence="8 12" id="KW-1133">Transmembrane helix</keyword>
<keyword evidence="4 12" id="KW-0812">Transmembrane</keyword>
<dbReference type="GO" id="GO:0004177">
    <property type="term" value="F:aminopeptidase activity"/>
    <property type="evidence" value="ECO:0007669"/>
    <property type="project" value="UniProtKB-KW"/>
</dbReference>
<name>A0AAD9UW02_ACRCE</name>
<dbReference type="SUPFAM" id="SSF53474">
    <property type="entry name" value="alpha/beta-Hydrolases"/>
    <property type="match status" value="1"/>
</dbReference>
<evidence type="ECO:0000256" key="2">
    <source>
        <dbReference type="ARBA" id="ARBA00022438"/>
    </source>
</evidence>
<dbReference type="PANTHER" id="PTHR11731">
    <property type="entry name" value="PROTEASE FAMILY S9B,C DIPEPTIDYL-PEPTIDASE IV-RELATED"/>
    <property type="match status" value="1"/>
</dbReference>
<dbReference type="AlphaFoldDB" id="A0AAD9UW02"/>
<evidence type="ECO:0000256" key="5">
    <source>
        <dbReference type="ARBA" id="ARBA00022801"/>
    </source>
</evidence>
<dbReference type="SUPFAM" id="SSF82171">
    <property type="entry name" value="DPP6 N-terminal domain-like"/>
    <property type="match status" value="1"/>
</dbReference>
<evidence type="ECO:0000256" key="7">
    <source>
        <dbReference type="ARBA" id="ARBA00022968"/>
    </source>
</evidence>
<dbReference type="GO" id="GO:0012505">
    <property type="term" value="C:endomembrane system"/>
    <property type="evidence" value="ECO:0007669"/>
    <property type="project" value="UniProtKB-SubCell"/>
</dbReference>
<keyword evidence="16" id="KW-1185">Reference proteome</keyword>
<evidence type="ECO:0000256" key="3">
    <source>
        <dbReference type="ARBA" id="ARBA00022670"/>
    </source>
</evidence>
<keyword evidence="10" id="KW-0325">Glycoprotein</keyword>
<dbReference type="InterPro" id="IPR002469">
    <property type="entry name" value="Peptidase_S9B_N"/>
</dbReference>
<evidence type="ECO:0000259" key="14">
    <source>
        <dbReference type="Pfam" id="PF00930"/>
    </source>
</evidence>
<evidence type="ECO:0000256" key="6">
    <source>
        <dbReference type="ARBA" id="ARBA00022825"/>
    </source>
</evidence>
<dbReference type="Proteomes" id="UP001249851">
    <property type="component" value="Unassembled WGS sequence"/>
</dbReference>
<keyword evidence="5" id="KW-0378">Hydrolase</keyword>
<comment type="caution">
    <text evidence="15">The sequence shown here is derived from an EMBL/GenBank/DDBJ whole genome shotgun (WGS) entry which is preliminary data.</text>
</comment>
<evidence type="ECO:0000256" key="9">
    <source>
        <dbReference type="ARBA" id="ARBA00023136"/>
    </source>
</evidence>
<organism evidence="15 16">
    <name type="scientific">Acropora cervicornis</name>
    <name type="common">Staghorn coral</name>
    <dbReference type="NCBI Taxonomy" id="6130"/>
    <lineage>
        <taxon>Eukaryota</taxon>
        <taxon>Metazoa</taxon>
        <taxon>Cnidaria</taxon>
        <taxon>Anthozoa</taxon>
        <taxon>Hexacorallia</taxon>
        <taxon>Scleractinia</taxon>
        <taxon>Astrocoeniina</taxon>
        <taxon>Acroporidae</taxon>
        <taxon>Acropora</taxon>
    </lineage>
</organism>
<dbReference type="Gene3D" id="3.40.50.1820">
    <property type="entry name" value="alpha/beta hydrolase"/>
    <property type="match status" value="1"/>
</dbReference>
<feature type="domain" description="Peptidase S9 prolyl oligopeptidase catalytic" evidence="13">
    <location>
        <begin position="553"/>
        <end position="655"/>
    </location>
</feature>
<keyword evidence="9 12" id="KW-0472">Membrane</keyword>
<gene>
    <name evidence="15" type="ORF">P5673_027355</name>
</gene>
<evidence type="ECO:0000313" key="16">
    <source>
        <dbReference type="Proteomes" id="UP001249851"/>
    </source>
</evidence>
<reference evidence="15" key="1">
    <citation type="journal article" date="2023" name="G3 (Bethesda)">
        <title>Whole genome assembly and annotation of the endangered Caribbean coral Acropora cervicornis.</title>
        <authorList>
            <person name="Selwyn J.D."/>
            <person name="Vollmer S.V."/>
        </authorList>
    </citation>
    <scope>NUCLEOTIDE SEQUENCE</scope>
    <source>
        <strain evidence="15">K2</strain>
    </source>
</reference>
<dbReference type="PANTHER" id="PTHR11731:SF200">
    <property type="entry name" value="DIPEPTIDYL PEPTIDASE 10, ISOFORM B"/>
    <property type="match status" value="1"/>
</dbReference>
<evidence type="ECO:0000256" key="1">
    <source>
        <dbReference type="ARBA" id="ARBA00004606"/>
    </source>
</evidence>
<keyword evidence="3" id="KW-0645">Protease</keyword>
<dbReference type="EMBL" id="JARQWQ010000094">
    <property type="protein sequence ID" value="KAK2551747.1"/>
    <property type="molecule type" value="Genomic_DNA"/>
</dbReference>
<dbReference type="Pfam" id="PF00326">
    <property type="entry name" value="Peptidase_S9"/>
    <property type="match status" value="1"/>
</dbReference>
<feature type="domain" description="Dipeptidylpeptidase IV N-terminal" evidence="14">
    <location>
        <begin position="151"/>
        <end position="480"/>
    </location>
</feature>
<dbReference type="GO" id="GO:0005886">
    <property type="term" value="C:plasma membrane"/>
    <property type="evidence" value="ECO:0007669"/>
    <property type="project" value="TreeGrafter"/>
</dbReference>
<reference evidence="15" key="2">
    <citation type="journal article" date="2023" name="Science">
        <title>Genomic signatures of disease resistance in endangered staghorn corals.</title>
        <authorList>
            <person name="Vollmer S.V."/>
            <person name="Selwyn J.D."/>
            <person name="Despard B.A."/>
            <person name="Roesel C.L."/>
        </authorList>
    </citation>
    <scope>NUCLEOTIDE SEQUENCE</scope>
    <source>
        <strain evidence="15">K2</strain>
    </source>
</reference>
<dbReference type="GO" id="GO:0008236">
    <property type="term" value="F:serine-type peptidase activity"/>
    <property type="evidence" value="ECO:0007669"/>
    <property type="project" value="UniProtKB-KW"/>
</dbReference>
<comment type="subcellular location">
    <subcellularLocation>
        <location evidence="11">Endomembrane system</location>
        <topology evidence="11">Single-pass membrane protein</topology>
    </subcellularLocation>
    <subcellularLocation>
        <location evidence="1">Membrane</location>
        <topology evidence="1">Single-pass type II membrane protein</topology>
    </subcellularLocation>
</comment>
<protein>
    <submittedName>
        <fullName evidence="15">Inactive dipeptidyl peptidase 10</fullName>
    </submittedName>
</protein>
<evidence type="ECO:0000256" key="11">
    <source>
        <dbReference type="ARBA" id="ARBA00037847"/>
    </source>
</evidence>